<protein>
    <submittedName>
        <fullName evidence="2">Serine:threonine protein kinase mos</fullName>
    </submittedName>
</protein>
<dbReference type="Proteomes" id="UP000030665">
    <property type="component" value="Unassembled WGS sequence"/>
</dbReference>
<dbReference type="SUPFAM" id="SSF56112">
    <property type="entry name" value="Protein kinase-like (PK-like)"/>
    <property type="match status" value="1"/>
</dbReference>
<dbReference type="GO" id="GO:1902103">
    <property type="term" value="P:negative regulation of metaphase/anaphase transition of meiotic cell cycle"/>
    <property type="evidence" value="ECO:0007669"/>
    <property type="project" value="TreeGrafter"/>
</dbReference>
<dbReference type="InterPro" id="IPR050167">
    <property type="entry name" value="Ser_Thr_protein_kinase"/>
</dbReference>
<evidence type="ECO:0000259" key="1">
    <source>
        <dbReference type="PROSITE" id="PS50011"/>
    </source>
</evidence>
<accession>A0A077Z961</accession>
<reference evidence="2" key="1">
    <citation type="submission" date="2014-01" db="EMBL/GenBank/DDBJ databases">
        <authorList>
            <person name="Aslett M."/>
        </authorList>
    </citation>
    <scope>NUCLEOTIDE SEQUENCE</scope>
</reference>
<feature type="domain" description="Protein kinase" evidence="1">
    <location>
        <begin position="145"/>
        <end position="411"/>
    </location>
</feature>
<dbReference type="PANTHER" id="PTHR23257:SF706">
    <property type="entry name" value="PROTO-ONCOGENE SERINE_THREONINE-PROTEIN KINASE MOS"/>
    <property type="match status" value="1"/>
</dbReference>
<dbReference type="GO" id="GO:0005524">
    <property type="term" value="F:ATP binding"/>
    <property type="evidence" value="ECO:0007669"/>
    <property type="project" value="InterPro"/>
</dbReference>
<dbReference type="Gene3D" id="3.30.200.20">
    <property type="entry name" value="Phosphorylase Kinase, domain 1"/>
    <property type="match status" value="1"/>
</dbReference>
<name>A0A077Z961_TRITR</name>
<reference evidence="2" key="2">
    <citation type="submission" date="2014-03" db="EMBL/GenBank/DDBJ databases">
        <title>The whipworm genome and dual-species transcriptomics of an intimate host-pathogen interaction.</title>
        <authorList>
            <person name="Foth B.J."/>
            <person name="Tsai I.J."/>
            <person name="Reid A.J."/>
            <person name="Bancroft A.J."/>
            <person name="Nichol S."/>
            <person name="Tracey A."/>
            <person name="Holroyd N."/>
            <person name="Cotton J.A."/>
            <person name="Stanley E.J."/>
            <person name="Zarowiecki M."/>
            <person name="Liu J.Z."/>
            <person name="Huckvale T."/>
            <person name="Cooper P.J."/>
            <person name="Grencis R.K."/>
            <person name="Berriman M."/>
        </authorList>
    </citation>
    <scope>NUCLEOTIDE SEQUENCE [LARGE SCALE GENOMIC DNA]</scope>
</reference>
<organism evidence="2 3">
    <name type="scientific">Trichuris trichiura</name>
    <name type="common">Whipworm</name>
    <name type="synonym">Trichocephalus trichiurus</name>
    <dbReference type="NCBI Taxonomy" id="36087"/>
    <lineage>
        <taxon>Eukaryota</taxon>
        <taxon>Metazoa</taxon>
        <taxon>Ecdysozoa</taxon>
        <taxon>Nematoda</taxon>
        <taxon>Enoplea</taxon>
        <taxon>Dorylaimia</taxon>
        <taxon>Trichinellida</taxon>
        <taxon>Trichuridae</taxon>
        <taxon>Trichuris</taxon>
    </lineage>
</organism>
<evidence type="ECO:0000313" key="2">
    <source>
        <dbReference type="EMBL" id="CDW56319.1"/>
    </source>
</evidence>
<dbReference type="GO" id="GO:0005737">
    <property type="term" value="C:cytoplasm"/>
    <property type="evidence" value="ECO:0007669"/>
    <property type="project" value="TreeGrafter"/>
</dbReference>
<keyword evidence="3" id="KW-1185">Reference proteome</keyword>
<dbReference type="InterPro" id="IPR011009">
    <property type="entry name" value="Kinase-like_dom_sf"/>
</dbReference>
<gene>
    <name evidence="2" type="ORF">TTRE_0000459601</name>
</gene>
<keyword evidence="2" id="KW-0808">Transferase</keyword>
<dbReference type="PROSITE" id="PS50011">
    <property type="entry name" value="PROTEIN_KINASE_DOM"/>
    <property type="match status" value="1"/>
</dbReference>
<dbReference type="EMBL" id="HG806027">
    <property type="protein sequence ID" value="CDW56319.1"/>
    <property type="molecule type" value="Genomic_DNA"/>
</dbReference>
<dbReference type="GO" id="GO:0004672">
    <property type="term" value="F:protein kinase activity"/>
    <property type="evidence" value="ECO:0007669"/>
    <property type="project" value="InterPro"/>
</dbReference>
<dbReference type="Pfam" id="PF00069">
    <property type="entry name" value="Pkinase"/>
    <property type="match status" value="1"/>
</dbReference>
<dbReference type="OrthoDB" id="5913378at2759"/>
<dbReference type="AlphaFoldDB" id="A0A077Z961"/>
<sequence>MPSPLVQPPLKDAVNVNHGDGIICHVSPSGSEEGNGHPDIITEADNDDVCPYKARLLETPRRRHNACRVLQRFYTPTLSCQQRQESTLLKINKVKLPRLEEKTNAAGEHSYSTDHAAVQISEEQVVSLEQETLQVEPYPSPWQTALSERLGCQGGFGSVYIGSFNGKPAAIKRLHKSKNDHATQHSFCAELNAFGLNHPNIVKILTFCCFNESVEVVCEYAGPHNLQQLLRNPSVSLSPEKKQNFCKQIACALDYCHSNGILHLDVKTSNVLVCEKQELCKLGDFGCSMKISSSEKFEPSRDCCSTIPGTLIYRCPELLRGQPPTMKADVYSFGILIWECVYQQVPFEGLDPHTVVFCVVAKQLRPVILVTMITNREKKLLDIAQECWDEDAEKRPTFNQICSMLQSHSTADQPAK</sequence>
<proteinExistence type="predicted"/>
<dbReference type="GO" id="GO:0007165">
    <property type="term" value="P:signal transduction"/>
    <property type="evidence" value="ECO:0007669"/>
    <property type="project" value="TreeGrafter"/>
</dbReference>
<dbReference type="PROSITE" id="PS00108">
    <property type="entry name" value="PROTEIN_KINASE_ST"/>
    <property type="match status" value="1"/>
</dbReference>
<dbReference type="GO" id="GO:0043410">
    <property type="term" value="P:positive regulation of MAPK cascade"/>
    <property type="evidence" value="ECO:0007669"/>
    <property type="project" value="TreeGrafter"/>
</dbReference>
<keyword evidence="2" id="KW-0418">Kinase</keyword>
<evidence type="ECO:0000313" key="3">
    <source>
        <dbReference type="Proteomes" id="UP000030665"/>
    </source>
</evidence>
<dbReference type="PANTHER" id="PTHR23257">
    <property type="entry name" value="SERINE-THREONINE PROTEIN KINASE"/>
    <property type="match status" value="1"/>
</dbReference>
<dbReference type="InterPro" id="IPR000719">
    <property type="entry name" value="Prot_kinase_dom"/>
</dbReference>
<dbReference type="InterPro" id="IPR008271">
    <property type="entry name" value="Ser/Thr_kinase_AS"/>
</dbReference>
<dbReference type="Gene3D" id="1.10.510.10">
    <property type="entry name" value="Transferase(Phosphotransferase) domain 1"/>
    <property type="match status" value="1"/>
</dbReference>
<dbReference type="SMART" id="SM00220">
    <property type="entry name" value="S_TKc"/>
    <property type="match status" value="1"/>
</dbReference>
<dbReference type="STRING" id="36087.A0A077Z961"/>